<dbReference type="InParanoid" id="A0A168LFL8"/>
<protein>
    <submittedName>
        <fullName evidence="1">Uncharacterized protein</fullName>
    </submittedName>
</protein>
<dbReference type="Proteomes" id="UP000078561">
    <property type="component" value="Unassembled WGS sequence"/>
</dbReference>
<proteinExistence type="predicted"/>
<organism evidence="1">
    <name type="scientific">Absidia glauca</name>
    <name type="common">Pin mould</name>
    <dbReference type="NCBI Taxonomy" id="4829"/>
    <lineage>
        <taxon>Eukaryota</taxon>
        <taxon>Fungi</taxon>
        <taxon>Fungi incertae sedis</taxon>
        <taxon>Mucoromycota</taxon>
        <taxon>Mucoromycotina</taxon>
        <taxon>Mucoromycetes</taxon>
        <taxon>Mucorales</taxon>
        <taxon>Cunninghamellaceae</taxon>
        <taxon>Absidia</taxon>
    </lineage>
</organism>
<dbReference type="EMBL" id="LT551165">
    <property type="protein sequence ID" value="SAL96691.1"/>
    <property type="molecule type" value="Genomic_DNA"/>
</dbReference>
<evidence type="ECO:0000313" key="2">
    <source>
        <dbReference type="Proteomes" id="UP000078561"/>
    </source>
</evidence>
<accession>A0A168LFL8</accession>
<evidence type="ECO:0000313" key="1">
    <source>
        <dbReference type="EMBL" id="SAL96691.1"/>
    </source>
</evidence>
<gene>
    <name evidence="1" type="primary">ABSGL_02107.1 scaffold 2596</name>
</gene>
<sequence>MQLSSPDGLGYRWGRLSWVPSGRCVDGMDVLDYDRLCLYSFDTFENRESPTSRRTLCPGHNDMTLGDTTWQWYLNSDLLGQCGFSLLEHQRVPKDPPTAIINGVTGTSLK</sequence>
<keyword evidence="2" id="KW-1185">Reference proteome</keyword>
<dbReference type="AlphaFoldDB" id="A0A168LFL8"/>
<reference evidence="1" key="1">
    <citation type="submission" date="2016-04" db="EMBL/GenBank/DDBJ databases">
        <authorList>
            <person name="Evans L.H."/>
            <person name="Alamgir A."/>
            <person name="Owens N."/>
            <person name="Weber N.D."/>
            <person name="Virtaneva K."/>
            <person name="Barbian K."/>
            <person name="Babar A."/>
            <person name="Rosenke K."/>
        </authorList>
    </citation>
    <scope>NUCLEOTIDE SEQUENCE [LARGE SCALE GENOMIC DNA]</scope>
    <source>
        <strain evidence="1">CBS 101.48</strain>
    </source>
</reference>
<name>A0A168LFL8_ABSGL</name>